<proteinExistence type="predicted"/>
<sequence length="326" mass="35801">MPHFSQTTKAGTLHNPQLPALKFFLQIALQPVGSTMYVWGGGWNESDTGAGREACTIGVSPRWKTFASQQTASYDYRTTRYQIHDGLDCSGYVGWCIYNLMHMPLSNYNQHFMLSHPESTDTAQRCIHVQNTSTPSVRGATPYGYVMPAHHMAANFAARGWGTFIPRNQIVNYRAGDIMSSPDHVWIAIGECSDGSVVLLHSSPPGVRLCGTPRPARVSAICSTPGISYSPVHSSHTPTAASTRSGNCTSSAAPVDSQAVRLASHYMRTYYPDWYSRYPDCSCDSSYLCDYDQMRWDTSGKAALTDPDGFQKMSASAILKDLLSLP</sequence>
<dbReference type="Proteomes" id="UP000005561">
    <property type="component" value="Unassembled WGS sequence"/>
</dbReference>
<gene>
    <name evidence="1" type="ORF">BRYFOR_05120</name>
</gene>
<reference evidence="1" key="1">
    <citation type="submission" date="2009-07" db="EMBL/GenBank/DDBJ databases">
        <authorList>
            <person name="Weinstock G."/>
            <person name="Sodergren E."/>
            <person name="Clifton S."/>
            <person name="Fulton L."/>
            <person name="Fulton B."/>
            <person name="Courtney L."/>
            <person name="Fronick C."/>
            <person name="Harrison M."/>
            <person name="Strong C."/>
            <person name="Farmer C."/>
            <person name="Delahaunty K."/>
            <person name="Markovic C."/>
            <person name="Hall O."/>
            <person name="Minx P."/>
            <person name="Tomlinson C."/>
            <person name="Mitreva M."/>
            <person name="Nelson J."/>
            <person name="Hou S."/>
            <person name="Wollam A."/>
            <person name="Pepin K.H."/>
            <person name="Johnson M."/>
            <person name="Bhonagiri V."/>
            <person name="Nash W.E."/>
            <person name="Warren W."/>
            <person name="Chinwalla A."/>
            <person name="Mardis E.R."/>
            <person name="Wilson R.K."/>
        </authorList>
    </citation>
    <scope>NUCLEOTIDE SEQUENCE [LARGE SCALE GENOMIC DNA]</scope>
    <source>
        <strain evidence="1">DSM 14469</strain>
    </source>
</reference>
<dbReference type="RefSeq" id="WP_006859921.1">
    <property type="nucleotide sequence ID" value="NZ_ACCL02000001.1"/>
</dbReference>
<name>C6L930_9FIRM</name>
<dbReference type="AlphaFoldDB" id="C6L930"/>
<evidence type="ECO:0008006" key="3">
    <source>
        <dbReference type="Google" id="ProtNLM"/>
    </source>
</evidence>
<keyword evidence="2" id="KW-1185">Reference proteome</keyword>
<dbReference type="eggNOG" id="ENOG502ZAPG">
    <property type="taxonomic scope" value="Bacteria"/>
</dbReference>
<dbReference type="OrthoDB" id="1734240at2"/>
<organism evidence="1 2">
    <name type="scientific">Marvinbryantia formatexigens DSM 14469</name>
    <dbReference type="NCBI Taxonomy" id="478749"/>
    <lineage>
        <taxon>Bacteria</taxon>
        <taxon>Bacillati</taxon>
        <taxon>Bacillota</taxon>
        <taxon>Clostridia</taxon>
        <taxon>Lachnospirales</taxon>
        <taxon>Lachnospiraceae</taxon>
        <taxon>Marvinbryantia</taxon>
    </lineage>
</organism>
<accession>C6L930</accession>
<protein>
    <recommendedName>
        <fullName evidence="3">NlpC/P60 domain-containing protein</fullName>
    </recommendedName>
</protein>
<dbReference type="EMBL" id="ACCL02000001">
    <property type="protein sequence ID" value="EET62769.1"/>
    <property type="molecule type" value="Genomic_DNA"/>
</dbReference>
<comment type="caution">
    <text evidence="1">The sequence shown here is derived from an EMBL/GenBank/DDBJ whole genome shotgun (WGS) entry which is preliminary data.</text>
</comment>
<evidence type="ECO:0000313" key="1">
    <source>
        <dbReference type="EMBL" id="EET62769.1"/>
    </source>
</evidence>
<evidence type="ECO:0000313" key="2">
    <source>
        <dbReference type="Proteomes" id="UP000005561"/>
    </source>
</evidence>
<dbReference type="Gene3D" id="3.90.1720.10">
    <property type="entry name" value="endopeptidase domain like (from Nostoc punctiforme)"/>
    <property type="match status" value="1"/>
</dbReference>